<proteinExistence type="predicted"/>
<name>A0AAV2RYC9_MEGNR</name>
<protein>
    <submittedName>
        <fullName evidence="2">Uncharacterized protein</fullName>
    </submittedName>
</protein>
<feature type="transmembrane region" description="Helical" evidence="1">
    <location>
        <begin position="41"/>
        <end position="60"/>
    </location>
</feature>
<dbReference type="EMBL" id="CAXKWB010038750">
    <property type="protein sequence ID" value="CAL4152278.1"/>
    <property type="molecule type" value="Genomic_DNA"/>
</dbReference>
<keyword evidence="3" id="KW-1185">Reference proteome</keyword>
<evidence type="ECO:0000313" key="2">
    <source>
        <dbReference type="EMBL" id="CAL4152278.1"/>
    </source>
</evidence>
<organism evidence="2 3">
    <name type="scientific">Meganyctiphanes norvegica</name>
    <name type="common">Northern krill</name>
    <name type="synonym">Thysanopoda norvegica</name>
    <dbReference type="NCBI Taxonomy" id="48144"/>
    <lineage>
        <taxon>Eukaryota</taxon>
        <taxon>Metazoa</taxon>
        <taxon>Ecdysozoa</taxon>
        <taxon>Arthropoda</taxon>
        <taxon>Crustacea</taxon>
        <taxon>Multicrustacea</taxon>
        <taxon>Malacostraca</taxon>
        <taxon>Eumalacostraca</taxon>
        <taxon>Eucarida</taxon>
        <taxon>Euphausiacea</taxon>
        <taxon>Euphausiidae</taxon>
        <taxon>Meganyctiphanes</taxon>
    </lineage>
</organism>
<comment type="caution">
    <text evidence="2">The sequence shown here is derived from an EMBL/GenBank/DDBJ whole genome shotgun (WGS) entry which is preliminary data.</text>
</comment>
<dbReference type="Proteomes" id="UP001497623">
    <property type="component" value="Unassembled WGS sequence"/>
</dbReference>
<accession>A0AAV2RYC9</accession>
<dbReference type="AlphaFoldDB" id="A0AAV2RYC9"/>
<reference evidence="2 3" key="1">
    <citation type="submission" date="2024-05" db="EMBL/GenBank/DDBJ databases">
        <authorList>
            <person name="Wallberg A."/>
        </authorList>
    </citation>
    <scope>NUCLEOTIDE SEQUENCE [LARGE SCALE GENOMIC DNA]</scope>
</reference>
<keyword evidence="1" id="KW-0812">Transmembrane</keyword>
<keyword evidence="1" id="KW-0472">Membrane</keyword>
<sequence length="100" mass="11430">MHPLHIMNQIKNHMPLLHDKMHPPSKKLVEIQNMRAPAAPFIRVAIVLSGILYAPIIFLYECTLMYNTRQISKPRVGIESLKGIFYNAIECISIPASEDF</sequence>
<evidence type="ECO:0000313" key="3">
    <source>
        <dbReference type="Proteomes" id="UP001497623"/>
    </source>
</evidence>
<evidence type="ECO:0000256" key="1">
    <source>
        <dbReference type="SAM" id="Phobius"/>
    </source>
</evidence>
<keyword evidence="1" id="KW-1133">Transmembrane helix</keyword>
<gene>
    <name evidence="2" type="ORF">MNOR_LOCUS30924</name>
</gene>